<gene>
    <name evidence="1" type="ORF">TBRA_LOCUS7038</name>
</gene>
<evidence type="ECO:0000313" key="2">
    <source>
        <dbReference type="Proteomes" id="UP000479190"/>
    </source>
</evidence>
<evidence type="ECO:0000313" key="1">
    <source>
        <dbReference type="EMBL" id="CAB0035140.1"/>
    </source>
</evidence>
<name>A0A6H5IIE7_9HYME</name>
<reference evidence="1 2" key="1">
    <citation type="submission" date="2020-02" db="EMBL/GenBank/DDBJ databases">
        <authorList>
            <person name="Ferguson B K."/>
        </authorList>
    </citation>
    <scope>NUCLEOTIDE SEQUENCE [LARGE SCALE GENOMIC DNA]</scope>
</reference>
<keyword evidence="2" id="KW-1185">Reference proteome</keyword>
<dbReference type="Proteomes" id="UP000479190">
    <property type="component" value="Unassembled WGS sequence"/>
</dbReference>
<proteinExistence type="predicted"/>
<organism evidence="1 2">
    <name type="scientific">Trichogramma brassicae</name>
    <dbReference type="NCBI Taxonomy" id="86971"/>
    <lineage>
        <taxon>Eukaryota</taxon>
        <taxon>Metazoa</taxon>
        <taxon>Ecdysozoa</taxon>
        <taxon>Arthropoda</taxon>
        <taxon>Hexapoda</taxon>
        <taxon>Insecta</taxon>
        <taxon>Pterygota</taxon>
        <taxon>Neoptera</taxon>
        <taxon>Endopterygota</taxon>
        <taxon>Hymenoptera</taxon>
        <taxon>Apocrita</taxon>
        <taxon>Proctotrupomorpha</taxon>
        <taxon>Chalcidoidea</taxon>
        <taxon>Trichogrammatidae</taxon>
        <taxon>Trichogramma</taxon>
    </lineage>
</organism>
<accession>A0A6H5IIE7</accession>
<sequence length="394" mass="45532">MRQFQANFSTQHSFQVAPCNKHGNHEKQPCIRAHAYVYRAKSSSDGARKKSKARRARAASFESQSLCAYMLASVSLFFIRKIQSSKGKELKKFDCSRPTVWTSEGREIEAFKPMDFTSETARELSCSKLLIPAALREARRQCVVFRFRLGLARADDTSQRERGRADAPTRFNAREHRSCVSESCCSCCCNALMRVFLRREMLLSHQDGNCSDELKQWHVPLSVRSTYDDSIQKLGMHRCSRARFAWRIYAVSRRRSGTLIRERRWIGIMTMMIMMIKHRALARVSCSARSSSNGGNGRSGNSSITRLRSEEFDEYDFLFRLDSIRRNVKARTTSDKKVDLLARASSEWPKIFYKHPSVQRQRCRRVLRYCQTIGHGSRVHCAPRNHRCTVKQCI</sequence>
<protein>
    <submittedName>
        <fullName evidence="1">Uncharacterized protein</fullName>
    </submittedName>
</protein>
<dbReference type="EMBL" id="CADCXV010000773">
    <property type="protein sequence ID" value="CAB0035140.1"/>
    <property type="molecule type" value="Genomic_DNA"/>
</dbReference>
<dbReference type="AlphaFoldDB" id="A0A6H5IIE7"/>